<dbReference type="PANTHER" id="PTHR10996:SF257">
    <property type="entry name" value="GLYOXYLATE REDUCTASE 1"/>
    <property type="match status" value="1"/>
</dbReference>
<keyword evidence="7" id="KW-0670">Pyruvate</keyword>
<dbReference type="SUPFAM" id="SSF51735">
    <property type="entry name" value="NAD(P)-binding Rossmann-fold domains"/>
    <property type="match status" value="1"/>
</dbReference>
<dbReference type="GO" id="GO:0016618">
    <property type="term" value="F:hydroxypyruvate reductase [NAD(P)H] activity"/>
    <property type="evidence" value="ECO:0007669"/>
    <property type="project" value="TreeGrafter"/>
</dbReference>
<dbReference type="GO" id="GO:0030267">
    <property type="term" value="F:glyoxylate reductase (NADPH) activity"/>
    <property type="evidence" value="ECO:0007669"/>
    <property type="project" value="TreeGrafter"/>
</dbReference>
<name>A0A6A6W8Q8_9PEZI</name>
<evidence type="ECO:0000259" key="5">
    <source>
        <dbReference type="Pfam" id="PF00389"/>
    </source>
</evidence>
<keyword evidence="3" id="KW-0520">NAD</keyword>
<protein>
    <submittedName>
        <fullName evidence="7">Glyoxylate/hydroxypyruvate reductase</fullName>
    </submittedName>
</protein>
<dbReference type="InterPro" id="IPR050223">
    <property type="entry name" value="D-isomer_2-hydroxyacid_DH"/>
</dbReference>
<dbReference type="EMBL" id="ML996570">
    <property type="protein sequence ID" value="KAF2759043.1"/>
    <property type="molecule type" value="Genomic_DNA"/>
</dbReference>
<dbReference type="PROSITE" id="PS00065">
    <property type="entry name" value="D_2_HYDROXYACID_DH_1"/>
    <property type="match status" value="1"/>
</dbReference>
<dbReference type="InterPro" id="IPR029753">
    <property type="entry name" value="D-isomer_DH_CS"/>
</dbReference>
<dbReference type="InterPro" id="IPR006140">
    <property type="entry name" value="D-isomer_DH_NAD-bd"/>
</dbReference>
<dbReference type="PANTHER" id="PTHR10996">
    <property type="entry name" value="2-HYDROXYACID DEHYDROGENASE-RELATED"/>
    <property type="match status" value="1"/>
</dbReference>
<gene>
    <name evidence="7" type="ORF">EJ05DRAFT_330304</name>
</gene>
<dbReference type="OrthoDB" id="9991913at2759"/>
<dbReference type="PROSITE" id="PS00671">
    <property type="entry name" value="D_2_HYDROXYACID_DH_3"/>
    <property type="match status" value="1"/>
</dbReference>
<proteinExistence type="inferred from homology"/>
<dbReference type="SUPFAM" id="SSF52283">
    <property type="entry name" value="Formate/glycerate dehydrogenase catalytic domain-like"/>
    <property type="match status" value="1"/>
</dbReference>
<evidence type="ECO:0000256" key="4">
    <source>
        <dbReference type="RuleBase" id="RU003719"/>
    </source>
</evidence>
<dbReference type="InterPro" id="IPR006139">
    <property type="entry name" value="D-isomer_2_OHA_DH_cat_dom"/>
</dbReference>
<dbReference type="GO" id="GO:0051287">
    <property type="term" value="F:NAD binding"/>
    <property type="evidence" value="ECO:0007669"/>
    <property type="project" value="InterPro"/>
</dbReference>
<dbReference type="Proteomes" id="UP000799437">
    <property type="component" value="Unassembled WGS sequence"/>
</dbReference>
<organism evidence="7 8">
    <name type="scientific">Pseudovirgaria hyperparasitica</name>
    <dbReference type="NCBI Taxonomy" id="470096"/>
    <lineage>
        <taxon>Eukaryota</taxon>
        <taxon>Fungi</taxon>
        <taxon>Dikarya</taxon>
        <taxon>Ascomycota</taxon>
        <taxon>Pezizomycotina</taxon>
        <taxon>Dothideomycetes</taxon>
        <taxon>Dothideomycetes incertae sedis</taxon>
        <taxon>Acrospermales</taxon>
        <taxon>Acrospermaceae</taxon>
        <taxon>Pseudovirgaria</taxon>
    </lineage>
</organism>
<dbReference type="AlphaFoldDB" id="A0A6A6W8Q8"/>
<accession>A0A6A6W8Q8</accession>
<keyword evidence="8" id="KW-1185">Reference proteome</keyword>
<dbReference type="InterPro" id="IPR029752">
    <property type="entry name" value="D-isomer_DH_CS1"/>
</dbReference>
<feature type="domain" description="D-isomer specific 2-hydroxyacid dehydrogenase NAD-binding" evidence="6">
    <location>
        <begin position="125"/>
        <end position="294"/>
    </location>
</feature>
<comment type="similarity">
    <text evidence="1 4">Belongs to the D-isomer specific 2-hydroxyacid dehydrogenase family.</text>
</comment>
<feature type="domain" description="D-isomer specific 2-hydroxyacid dehydrogenase catalytic" evidence="5">
    <location>
        <begin position="65"/>
        <end position="320"/>
    </location>
</feature>
<evidence type="ECO:0000256" key="2">
    <source>
        <dbReference type="ARBA" id="ARBA00023002"/>
    </source>
</evidence>
<evidence type="ECO:0000313" key="7">
    <source>
        <dbReference type="EMBL" id="KAF2759043.1"/>
    </source>
</evidence>
<dbReference type="CDD" id="cd12168">
    <property type="entry name" value="Mand_dh_like"/>
    <property type="match status" value="1"/>
</dbReference>
<evidence type="ECO:0000259" key="6">
    <source>
        <dbReference type="Pfam" id="PF02826"/>
    </source>
</evidence>
<reference evidence="7" key="1">
    <citation type="journal article" date="2020" name="Stud. Mycol.">
        <title>101 Dothideomycetes genomes: a test case for predicting lifestyles and emergence of pathogens.</title>
        <authorList>
            <person name="Haridas S."/>
            <person name="Albert R."/>
            <person name="Binder M."/>
            <person name="Bloem J."/>
            <person name="Labutti K."/>
            <person name="Salamov A."/>
            <person name="Andreopoulos B."/>
            <person name="Baker S."/>
            <person name="Barry K."/>
            <person name="Bills G."/>
            <person name="Bluhm B."/>
            <person name="Cannon C."/>
            <person name="Castanera R."/>
            <person name="Culley D."/>
            <person name="Daum C."/>
            <person name="Ezra D."/>
            <person name="Gonzalez J."/>
            <person name="Henrissat B."/>
            <person name="Kuo A."/>
            <person name="Liang C."/>
            <person name="Lipzen A."/>
            <person name="Lutzoni F."/>
            <person name="Magnuson J."/>
            <person name="Mondo S."/>
            <person name="Nolan M."/>
            <person name="Ohm R."/>
            <person name="Pangilinan J."/>
            <person name="Park H.-J."/>
            <person name="Ramirez L."/>
            <person name="Alfaro M."/>
            <person name="Sun H."/>
            <person name="Tritt A."/>
            <person name="Yoshinaga Y."/>
            <person name="Zwiers L.-H."/>
            <person name="Turgeon B."/>
            <person name="Goodwin S."/>
            <person name="Spatafora J."/>
            <person name="Crous P."/>
            <person name="Grigoriev I."/>
        </authorList>
    </citation>
    <scope>NUCLEOTIDE SEQUENCE</scope>
    <source>
        <strain evidence="7">CBS 121739</strain>
    </source>
</reference>
<dbReference type="Gene3D" id="3.40.50.720">
    <property type="entry name" value="NAD(P)-binding Rossmann-like Domain"/>
    <property type="match status" value="2"/>
</dbReference>
<dbReference type="GO" id="GO:0005829">
    <property type="term" value="C:cytosol"/>
    <property type="evidence" value="ECO:0007669"/>
    <property type="project" value="TreeGrafter"/>
</dbReference>
<dbReference type="InterPro" id="IPR036291">
    <property type="entry name" value="NAD(P)-bd_dom_sf"/>
</dbReference>
<keyword evidence="2 4" id="KW-0560">Oxidoreductase</keyword>
<evidence type="ECO:0000313" key="8">
    <source>
        <dbReference type="Proteomes" id="UP000799437"/>
    </source>
</evidence>
<dbReference type="GeneID" id="54481899"/>
<evidence type="ECO:0000256" key="3">
    <source>
        <dbReference type="ARBA" id="ARBA00023027"/>
    </source>
</evidence>
<sequence length="333" mass="35433">MGSLELPGALLIGDIVHAEGEWKECAKFASLKEYRTGNRAEFLSALKSGTYDDVVAIYRSNESTAVTGPFDQELLDALPKSLKYICHNGAGYDNIDIPSCTSKNILVSSTPGAVSNATADIAMFLTLGALRGLTPALASVRAGNWRPTPNALGRDPRGKTLGILGLGGIGTALAQRAVAFGMTVQYHKRTPLKDSPYTYVSFEELLRTSDVLSLNLSLTAETRGIIGQGEFAQMKDGAVLVNTARGGLVDEKALVRALQSGKLAGAGLDVFEREPAIERELLEMGNVMCLPHIGTATVETQRDMEVLVLENLRSAVLEGRLVTGVPEQKGISG</sequence>
<dbReference type="Pfam" id="PF02826">
    <property type="entry name" value="2-Hacid_dh_C"/>
    <property type="match status" value="1"/>
</dbReference>
<dbReference type="RefSeq" id="XP_033601494.1">
    <property type="nucleotide sequence ID" value="XM_033740845.1"/>
</dbReference>
<evidence type="ECO:0000256" key="1">
    <source>
        <dbReference type="ARBA" id="ARBA00005854"/>
    </source>
</evidence>
<dbReference type="Pfam" id="PF00389">
    <property type="entry name" value="2-Hacid_dh"/>
    <property type="match status" value="1"/>
</dbReference>
<dbReference type="FunFam" id="3.40.50.720:FF:000203">
    <property type="entry name" value="D-3-phosphoglycerate dehydrogenase (SerA)"/>
    <property type="match status" value="1"/>
</dbReference>